<feature type="domain" description="RanBD1" evidence="2">
    <location>
        <begin position="140"/>
        <end position="277"/>
    </location>
</feature>
<evidence type="ECO:0000313" key="4">
    <source>
        <dbReference type="Proteomes" id="UP000193411"/>
    </source>
</evidence>
<dbReference type="InterPro" id="IPR000156">
    <property type="entry name" value="Ran_bind_dom"/>
</dbReference>
<organism evidence="3 4">
    <name type="scientific">Catenaria anguillulae PL171</name>
    <dbReference type="NCBI Taxonomy" id="765915"/>
    <lineage>
        <taxon>Eukaryota</taxon>
        <taxon>Fungi</taxon>
        <taxon>Fungi incertae sedis</taxon>
        <taxon>Blastocladiomycota</taxon>
        <taxon>Blastocladiomycetes</taxon>
        <taxon>Blastocladiales</taxon>
        <taxon>Catenariaceae</taxon>
        <taxon>Catenaria</taxon>
    </lineage>
</organism>
<proteinExistence type="predicted"/>
<dbReference type="SMART" id="SM00160">
    <property type="entry name" value="RanBD"/>
    <property type="match status" value="1"/>
</dbReference>
<name>A0A1Y2I149_9FUNG</name>
<dbReference type="OrthoDB" id="2357150at2759"/>
<dbReference type="PANTHER" id="PTHR23138:SF87">
    <property type="entry name" value="E3 SUMO-PROTEIN LIGASE RANBP2"/>
    <property type="match status" value="1"/>
</dbReference>
<feature type="region of interest" description="Disordered" evidence="1">
    <location>
        <begin position="79"/>
        <end position="109"/>
    </location>
</feature>
<dbReference type="Proteomes" id="UP000193411">
    <property type="component" value="Unassembled WGS sequence"/>
</dbReference>
<dbReference type="STRING" id="765915.A0A1Y2I149"/>
<dbReference type="PANTHER" id="PTHR23138">
    <property type="entry name" value="RAN BINDING PROTEIN"/>
    <property type="match status" value="1"/>
</dbReference>
<dbReference type="CDD" id="cd00835">
    <property type="entry name" value="RanBD_family"/>
    <property type="match status" value="1"/>
</dbReference>
<reference evidence="3 4" key="1">
    <citation type="submission" date="2016-07" db="EMBL/GenBank/DDBJ databases">
        <title>Pervasive Adenine N6-methylation of Active Genes in Fungi.</title>
        <authorList>
            <consortium name="DOE Joint Genome Institute"/>
            <person name="Mondo S.J."/>
            <person name="Dannebaum R.O."/>
            <person name="Kuo R.C."/>
            <person name="Labutti K."/>
            <person name="Haridas S."/>
            <person name="Kuo A."/>
            <person name="Salamov A."/>
            <person name="Ahrendt S.R."/>
            <person name="Lipzen A."/>
            <person name="Sullivan W."/>
            <person name="Andreopoulos W.B."/>
            <person name="Clum A."/>
            <person name="Lindquist E."/>
            <person name="Daum C."/>
            <person name="Ramamoorthy G.K."/>
            <person name="Gryganskyi A."/>
            <person name="Culley D."/>
            <person name="Magnuson J.K."/>
            <person name="James T.Y."/>
            <person name="O'Malley M.A."/>
            <person name="Stajich J.E."/>
            <person name="Spatafora J.W."/>
            <person name="Visel A."/>
            <person name="Grigoriev I.V."/>
        </authorList>
    </citation>
    <scope>NUCLEOTIDE SEQUENCE [LARGE SCALE GENOMIC DNA]</scope>
    <source>
        <strain evidence="3 4">PL171</strain>
    </source>
</reference>
<evidence type="ECO:0000256" key="1">
    <source>
        <dbReference type="SAM" id="MobiDB-lite"/>
    </source>
</evidence>
<dbReference type="EMBL" id="MCFL01000006">
    <property type="protein sequence ID" value="ORZ39122.1"/>
    <property type="molecule type" value="Genomic_DNA"/>
</dbReference>
<keyword evidence="4" id="KW-1185">Reference proteome</keyword>
<dbReference type="InterPro" id="IPR011993">
    <property type="entry name" value="PH-like_dom_sf"/>
</dbReference>
<feature type="non-terminal residue" evidence="3">
    <location>
        <position position="277"/>
    </location>
</feature>
<dbReference type="SUPFAM" id="SSF50729">
    <property type="entry name" value="PH domain-like"/>
    <property type="match status" value="2"/>
</dbReference>
<dbReference type="GO" id="GO:0005737">
    <property type="term" value="C:cytoplasm"/>
    <property type="evidence" value="ECO:0007669"/>
    <property type="project" value="TreeGrafter"/>
</dbReference>
<protein>
    <submittedName>
        <fullName evidence="3">RanBP1 domain-domain-containing protein</fullName>
    </submittedName>
</protein>
<dbReference type="GO" id="GO:0005096">
    <property type="term" value="F:GTPase activator activity"/>
    <property type="evidence" value="ECO:0007669"/>
    <property type="project" value="TreeGrafter"/>
</dbReference>
<dbReference type="PROSITE" id="PS50196">
    <property type="entry name" value="RANBD1"/>
    <property type="match status" value="2"/>
</dbReference>
<sequence length="277" mass="31023">MRREGTHKVCLNHYLSPEIPWQFAFNTTTAVTWHTPAEASDSERPPEHAVLALRVKHEEKAKALLAKVNECREWNAKVAAGKEMSGSPRAPRPIERDGAESSPSAGQNQTVVCETVAGSGHEDNERQDEEQVEDFEPKANFEPVVYLEQVVDEVTGEEGEDQVFSERAVLFRYDPIVQTWKERGNGTLRILFNPNTNHTRIVMRRAKVLKVCANHLITRNMKLEPFTASQKSAGRTLMWMTLADVSDNDAGSTEPKKETFAARFATVELAAAFKAAF</sequence>
<evidence type="ECO:0000313" key="3">
    <source>
        <dbReference type="EMBL" id="ORZ39122.1"/>
    </source>
</evidence>
<dbReference type="Pfam" id="PF00638">
    <property type="entry name" value="Ran_BP1"/>
    <property type="match status" value="2"/>
</dbReference>
<gene>
    <name evidence="3" type="ORF">BCR44DRAFT_1412171</name>
</gene>
<dbReference type="InterPro" id="IPR045255">
    <property type="entry name" value="RanBP1-like"/>
</dbReference>
<comment type="caution">
    <text evidence="3">The sequence shown here is derived from an EMBL/GenBank/DDBJ whole genome shotgun (WGS) entry which is preliminary data.</text>
</comment>
<evidence type="ECO:0000259" key="2">
    <source>
        <dbReference type="PROSITE" id="PS50196"/>
    </source>
</evidence>
<dbReference type="Gene3D" id="2.30.29.30">
    <property type="entry name" value="Pleckstrin-homology domain (PH domain)/Phosphotyrosine-binding domain (PTB)"/>
    <property type="match status" value="2"/>
</dbReference>
<dbReference type="GO" id="GO:0005643">
    <property type="term" value="C:nuclear pore"/>
    <property type="evidence" value="ECO:0007669"/>
    <property type="project" value="TreeGrafter"/>
</dbReference>
<dbReference type="AlphaFoldDB" id="A0A1Y2I149"/>
<accession>A0A1Y2I149</accession>
<feature type="domain" description="RanBD1" evidence="2">
    <location>
        <begin position="1"/>
        <end position="77"/>
    </location>
</feature>